<reference evidence="3" key="1">
    <citation type="submission" date="2016-11" db="UniProtKB">
        <authorList>
            <consortium name="WormBaseParasite"/>
        </authorList>
    </citation>
    <scope>IDENTIFICATION</scope>
</reference>
<dbReference type="Proteomes" id="UP000095280">
    <property type="component" value="Unplaced"/>
</dbReference>
<organism evidence="2 3">
    <name type="scientific">Macrostomum lignano</name>
    <dbReference type="NCBI Taxonomy" id="282301"/>
    <lineage>
        <taxon>Eukaryota</taxon>
        <taxon>Metazoa</taxon>
        <taxon>Spiralia</taxon>
        <taxon>Lophotrochozoa</taxon>
        <taxon>Platyhelminthes</taxon>
        <taxon>Rhabditophora</taxon>
        <taxon>Macrostomorpha</taxon>
        <taxon>Macrostomida</taxon>
        <taxon>Macrostomidae</taxon>
        <taxon>Macrostomum</taxon>
    </lineage>
</organism>
<accession>A0A1I8FAJ0</accession>
<feature type="compositionally biased region" description="Low complexity" evidence="1">
    <location>
        <begin position="121"/>
        <end position="139"/>
    </location>
</feature>
<dbReference type="AlphaFoldDB" id="A0A1I8FAJ0"/>
<proteinExistence type="predicted"/>
<feature type="region of interest" description="Disordered" evidence="1">
    <location>
        <begin position="107"/>
        <end position="154"/>
    </location>
</feature>
<name>A0A1I8FAJ0_9PLAT</name>
<evidence type="ECO:0000256" key="1">
    <source>
        <dbReference type="SAM" id="MobiDB-lite"/>
    </source>
</evidence>
<sequence>APTTLGCVGACKLEPENGPTTSVTCPATLDVQAASSVLANATDLLGHKEPSALAYWNLVPYQDSQNIRLHRRGAEAATAIERAASIASLQRHPALFRLHDDMASAVGSVGPAGLDTDHRLNQSNPEVPSSVPPQSNSPPGAGSADSGELTNGFDRLSMSSCSSSTLSASVMMEVARESEAVRFFQSRLGRRREDRWVPIKSLAATSAGPGRKFRSPSIRQAHAVFEIQGELVWPAGHVRCRDNQAAGESSPSSSSAVIVFFIRFQIASHATPLAPADPAVCCRNPVGRKAAAAAFSCGSMDDTFANSLPRDACPNRIITTKRSIAYW</sequence>
<evidence type="ECO:0000313" key="2">
    <source>
        <dbReference type="Proteomes" id="UP000095280"/>
    </source>
</evidence>
<evidence type="ECO:0000313" key="3">
    <source>
        <dbReference type="WBParaSite" id="maker-unitig_26382-snap-gene-0.2-mRNA-1"/>
    </source>
</evidence>
<dbReference type="WBParaSite" id="maker-unitig_26382-snap-gene-0.2-mRNA-1">
    <property type="protein sequence ID" value="maker-unitig_26382-snap-gene-0.2-mRNA-1"/>
    <property type="gene ID" value="maker-unitig_26382-snap-gene-0.2"/>
</dbReference>
<protein>
    <submittedName>
        <fullName evidence="3">PH domain-containing protein</fullName>
    </submittedName>
</protein>
<keyword evidence="2" id="KW-1185">Reference proteome</keyword>